<name>A0ABV4U9Z1_9BACT</name>
<proteinExistence type="predicted"/>
<dbReference type="InterPro" id="IPR052894">
    <property type="entry name" value="AsmA-related"/>
</dbReference>
<reference evidence="2 3" key="1">
    <citation type="submission" date="2024-08" db="EMBL/GenBank/DDBJ databases">
        <title>Whole-genome sequencing of halo(alkali)philic microorganisms from hypersaline lakes.</title>
        <authorList>
            <person name="Sorokin D.Y."/>
            <person name="Merkel A.Y."/>
            <person name="Messina E."/>
            <person name="Yakimov M."/>
        </authorList>
    </citation>
    <scope>NUCLEOTIDE SEQUENCE [LARGE SCALE GENOMIC DNA]</scope>
    <source>
        <strain evidence="2 3">AB-hyl4</strain>
    </source>
</reference>
<accession>A0ABV4U9Z1</accession>
<dbReference type="RefSeq" id="WP_425346564.1">
    <property type="nucleotide sequence ID" value="NZ_JBGUBD010000010.1"/>
</dbReference>
<sequence length="293" mass="31602">MKWLFAGVGALLVVLLVAAVVLYVSLDGLTRRGIERGTSYATGTTTTLNSAHLGIRQGELKLNALQINNPEGFESPHFLQLGDGDVAVTLRSLLRDQVQVPRLHLSGIDLNIERRDGRNNYDVILEHMEKLQGPPEEQPRDGKKYIINEVVISDVVVKAAVLSLGGEEPRVVTIRLDNIRLTDVGSETEGGVLLEQLSGILINALLQAVVEQAGDALPSLIAGDLRGALAGLGDLGDFDLEKITDNLGGIIGDVTGDAADRDLRQEAEETLRRGVEDNLGGLLNRQRRNGNED</sequence>
<dbReference type="InterPro" id="IPR007844">
    <property type="entry name" value="AsmA"/>
</dbReference>
<dbReference type="Pfam" id="PF05170">
    <property type="entry name" value="AsmA"/>
    <property type="match status" value="1"/>
</dbReference>
<organism evidence="2 3">
    <name type="scientific">Natronomicrosphaera hydrolytica</name>
    <dbReference type="NCBI Taxonomy" id="3242702"/>
    <lineage>
        <taxon>Bacteria</taxon>
        <taxon>Pseudomonadati</taxon>
        <taxon>Planctomycetota</taxon>
        <taxon>Phycisphaerae</taxon>
        <taxon>Phycisphaerales</taxon>
        <taxon>Phycisphaeraceae</taxon>
        <taxon>Natronomicrosphaera</taxon>
    </lineage>
</organism>
<evidence type="ECO:0000259" key="1">
    <source>
        <dbReference type="Pfam" id="PF05170"/>
    </source>
</evidence>
<dbReference type="PANTHER" id="PTHR30441">
    <property type="entry name" value="DUF748 DOMAIN-CONTAINING PROTEIN"/>
    <property type="match status" value="1"/>
</dbReference>
<protein>
    <submittedName>
        <fullName evidence="2">AsmA family protein</fullName>
    </submittedName>
</protein>
<comment type="caution">
    <text evidence="2">The sequence shown here is derived from an EMBL/GenBank/DDBJ whole genome shotgun (WGS) entry which is preliminary data.</text>
</comment>
<dbReference type="Proteomes" id="UP001575105">
    <property type="component" value="Unassembled WGS sequence"/>
</dbReference>
<feature type="domain" description="AsmA" evidence="1">
    <location>
        <begin position="59"/>
        <end position="168"/>
    </location>
</feature>
<gene>
    <name evidence="2" type="ORF">ACERK3_15225</name>
</gene>
<dbReference type="EMBL" id="JBGUBD010000010">
    <property type="protein sequence ID" value="MFA9479639.1"/>
    <property type="molecule type" value="Genomic_DNA"/>
</dbReference>
<keyword evidence="3" id="KW-1185">Reference proteome</keyword>
<evidence type="ECO:0000313" key="3">
    <source>
        <dbReference type="Proteomes" id="UP001575105"/>
    </source>
</evidence>
<evidence type="ECO:0000313" key="2">
    <source>
        <dbReference type="EMBL" id="MFA9479639.1"/>
    </source>
</evidence>
<dbReference type="PANTHER" id="PTHR30441:SF8">
    <property type="entry name" value="DUF748 DOMAIN-CONTAINING PROTEIN"/>
    <property type="match status" value="1"/>
</dbReference>